<organism evidence="2">
    <name type="scientific">marine metagenome</name>
    <dbReference type="NCBI Taxonomy" id="408172"/>
    <lineage>
        <taxon>unclassified sequences</taxon>
        <taxon>metagenomes</taxon>
        <taxon>ecological metagenomes</taxon>
    </lineage>
</organism>
<dbReference type="InterPro" id="IPR035959">
    <property type="entry name" value="RutC-like_sf"/>
</dbReference>
<evidence type="ECO:0000259" key="1">
    <source>
        <dbReference type="Pfam" id="PF14588"/>
    </source>
</evidence>
<proteinExistence type="predicted"/>
<dbReference type="EMBL" id="UINC01024936">
    <property type="protein sequence ID" value="SVA99586.1"/>
    <property type="molecule type" value="Genomic_DNA"/>
</dbReference>
<dbReference type="CDD" id="cd02199">
    <property type="entry name" value="YjgF_YER057c_UK114_like_1"/>
    <property type="match status" value="1"/>
</dbReference>
<gene>
    <name evidence="2" type="ORF">METZ01_LOCUS152440</name>
</gene>
<dbReference type="PROSITE" id="PS51257">
    <property type="entry name" value="PROKAR_LIPOPROTEIN"/>
    <property type="match status" value="1"/>
</dbReference>
<dbReference type="AlphaFoldDB" id="A0A382ADI4"/>
<dbReference type="Pfam" id="PF14588">
    <property type="entry name" value="YjgF_endoribonc"/>
    <property type="match status" value="1"/>
</dbReference>
<reference evidence="2" key="1">
    <citation type="submission" date="2018-05" db="EMBL/GenBank/DDBJ databases">
        <authorList>
            <person name="Lanie J.A."/>
            <person name="Ng W.-L."/>
            <person name="Kazmierczak K.M."/>
            <person name="Andrzejewski T.M."/>
            <person name="Davidsen T.M."/>
            <person name="Wayne K.J."/>
            <person name="Tettelin H."/>
            <person name="Glass J.I."/>
            <person name="Rusch D."/>
            <person name="Podicherti R."/>
            <person name="Tsui H.-C.T."/>
            <person name="Winkler M.E."/>
        </authorList>
    </citation>
    <scope>NUCLEOTIDE SEQUENCE</scope>
</reference>
<accession>A0A382ADI4</accession>
<dbReference type="SUPFAM" id="SSF55298">
    <property type="entry name" value="YjgF-like"/>
    <property type="match status" value="1"/>
</dbReference>
<dbReference type="PANTHER" id="PTHR43760">
    <property type="entry name" value="ENDORIBONUCLEASE-RELATED"/>
    <property type="match status" value="1"/>
</dbReference>
<feature type="domain" description="Endoribonuclease L-PSP/chorismate mutase-like" evidence="1">
    <location>
        <begin position="46"/>
        <end position="184"/>
    </location>
</feature>
<dbReference type="InterPro" id="IPR013813">
    <property type="entry name" value="Endoribo_LPSP/chorism_mut-like"/>
</dbReference>
<sequence length="191" mass="21295">MVMKMYFLFSFFVFFISFSGCENIIKPNKKENLDLYDYDVEQKITTLNIILPKPSSPVANYVPAVSFLEDKLLYLSGTGPKKPDGSYIVGTVGLDLSKEEGYRAAKLAGINLLARLKKEVGDLNRVKRIVKVTGMVNSTKDFNEQPAVINGFSDLMVEVFGERGRHSRSAVGMVSLPMNIAVEIEMLVEIN</sequence>
<dbReference type="Gene3D" id="3.30.1330.40">
    <property type="entry name" value="RutC-like"/>
    <property type="match status" value="1"/>
</dbReference>
<name>A0A382ADI4_9ZZZZ</name>
<protein>
    <recommendedName>
        <fullName evidence="1">Endoribonuclease L-PSP/chorismate mutase-like domain-containing protein</fullName>
    </recommendedName>
</protein>
<evidence type="ECO:0000313" key="2">
    <source>
        <dbReference type="EMBL" id="SVA99586.1"/>
    </source>
</evidence>
<dbReference type="PANTHER" id="PTHR43760:SF1">
    <property type="entry name" value="ENDORIBONUCLEASE L-PSP_CHORISMATE MUTASE-LIKE DOMAIN-CONTAINING PROTEIN"/>
    <property type="match status" value="1"/>
</dbReference>